<evidence type="ECO:0000313" key="3">
    <source>
        <dbReference type="Proteomes" id="UP001159363"/>
    </source>
</evidence>
<comment type="caution">
    <text evidence="2">The sequence shown here is derived from an EMBL/GenBank/DDBJ whole genome shotgun (WGS) entry which is preliminary data.</text>
</comment>
<name>A0ABQ9IF75_9NEOP</name>
<keyword evidence="3" id="KW-1185">Reference proteome</keyword>
<accession>A0ABQ9IF75</accession>
<reference evidence="2 3" key="1">
    <citation type="submission" date="2023-02" db="EMBL/GenBank/DDBJ databases">
        <title>LHISI_Scaffold_Assembly.</title>
        <authorList>
            <person name="Stuart O.P."/>
            <person name="Cleave R."/>
            <person name="Magrath M.J.L."/>
            <person name="Mikheyev A.S."/>
        </authorList>
    </citation>
    <scope>NUCLEOTIDE SEQUENCE [LARGE SCALE GENOMIC DNA]</scope>
    <source>
        <strain evidence="2">Daus_M_001</strain>
        <tissue evidence="2">Leg muscle</tissue>
    </source>
</reference>
<proteinExistence type="predicted"/>
<feature type="compositionally biased region" description="Acidic residues" evidence="1">
    <location>
        <begin position="27"/>
        <end position="38"/>
    </location>
</feature>
<organism evidence="2 3">
    <name type="scientific">Dryococelus australis</name>
    <dbReference type="NCBI Taxonomy" id="614101"/>
    <lineage>
        <taxon>Eukaryota</taxon>
        <taxon>Metazoa</taxon>
        <taxon>Ecdysozoa</taxon>
        <taxon>Arthropoda</taxon>
        <taxon>Hexapoda</taxon>
        <taxon>Insecta</taxon>
        <taxon>Pterygota</taxon>
        <taxon>Neoptera</taxon>
        <taxon>Polyneoptera</taxon>
        <taxon>Phasmatodea</taxon>
        <taxon>Verophasmatodea</taxon>
        <taxon>Anareolatae</taxon>
        <taxon>Phasmatidae</taxon>
        <taxon>Eurycanthinae</taxon>
        <taxon>Dryococelus</taxon>
    </lineage>
</organism>
<dbReference type="Proteomes" id="UP001159363">
    <property type="component" value="Chromosome 1"/>
</dbReference>
<feature type="region of interest" description="Disordered" evidence="1">
    <location>
        <begin position="1"/>
        <end position="39"/>
    </location>
</feature>
<evidence type="ECO:0000256" key="1">
    <source>
        <dbReference type="SAM" id="MobiDB-lite"/>
    </source>
</evidence>
<protein>
    <submittedName>
        <fullName evidence="2">Uncharacterized protein</fullName>
    </submittedName>
</protein>
<sequence>MEIESVAVQQPMDTAEANDNGERDTDYEPVEDESLSEDDVSHQIDVRGRLVSQQEKTIHYELIMYIKRNKGKSYTTLDGKVIRVRVMKPLRDCGAKCEERLPEDVKKIIFKEYWSLGSRDKRVAYVANLVDTVGTQMFLTLAITNRSASISGITQQGNRGQKSTGNTISVERLVEA</sequence>
<dbReference type="EMBL" id="JARBHB010000001">
    <property type="protein sequence ID" value="KAJ8895132.1"/>
    <property type="molecule type" value="Genomic_DNA"/>
</dbReference>
<evidence type="ECO:0000313" key="2">
    <source>
        <dbReference type="EMBL" id="KAJ8895132.1"/>
    </source>
</evidence>
<gene>
    <name evidence="2" type="ORF">PR048_000457</name>
</gene>